<dbReference type="SMART" id="SM01042">
    <property type="entry name" value="Brr6_like_C_C"/>
    <property type="match status" value="1"/>
</dbReference>
<dbReference type="InterPro" id="IPR018767">
    <property type="entry name" value="Brl1/Brr6_dom"/>
</dbReference>
<evidence type="ECO:0000313" key="4">
    <source>
        <dbReference type="EMBL" id="KAA1108663.1"/>
    </source>
</evidence>
<reference evidence="4 5" key="1">
    <citation type="submission" date="2019-05" db="EMBL/GenBank/DDBJ databases">
        <title>Emergence of the Ug99 lineage of the wheat stem rust pathogen through somatic hybridization.</title>
        <authorList>
            <person name="Li F."/>
            <person name="Upadhyaya N.M."/>
            <person name="Sperschneider J."/>
            <person name="Matny O."/>
            <person name="Nguyen-Phuc H."/>
            <person name="Mago R."/>
            <person name="Raley C."/>
            <person name="Miller M.E."/>
            <person name="Silverstein K.A.T."/>
            <person name="Henningsen E."/>
            <person name="Hirsch C.D."/>
            <person name="Visser B."/>
            <person name="Pretorius Z.A."/>
            <person name="Steffenson B.J."/>
            <person name="Schwessinger B."/>
            <person name="Dodds P.N."/>
            <person name="Figueroa M."/>
        </authorList>
    </citation>
    <scope>NUCLEOTIDE SEQUENCE [LARGE SCALE GENOMIC DNA]</scope>
    <source>
        <strain evidence="4">21-0</strain>
    </source>
</reference>
<feature type="region of interest" description="Disordered" evidence="1">
    <location>
        <begin position="489"/>
        <end position="543"/>
    </location>
</feature>
<evidence type="ECO:0000256" key="2">
    <source>
        <dbReference type="SAM" id="Phobius"/>
    </source>
</evidence>
<feature type="transmembrane region" description="Helical" evidence="2">
    <location>
        <begin position="457"/>
        <end position="476"/>
    </location>
</feature>
<keyword evidence="2" id="KW-1133">Transmembrane helix</keyword>
<dbReference type="EMBL" id="VSWC01000028">
    <property type="protein sequence ID" value="KAA1108663.1"/>
    <property type="molecule type" value="Genomic_DNA"/>
</dbReference>
<dbReference type="OrthoDB" id="5961at2759"/>
<feature type="domain" description="Brl1/Brr6" evidence="3">
    <location>
        <begin position="350"/>
        <end position="484"/>
    </location>
</feature>
<evidence type="ECO:0000256" key="1">
    <source>
        <dbReference type="SAM" id="MobiDB-lite"/>
    </source>
</evidence>
<protein>
    <recommendedName>
        <fullName evidence="3">Brl1/Brr6 domain-containing protein</fullName>
    </recommendedName>
</protein>
<feature type="compositionally biased region" description="Polar residues" evidence="1">
    <location>
        <begin position="192"/>
        <end position="201"/>
    </location>
</feature>
<organism evidence="4 5">
    <name type="scientific">Puccinia graminis f. sp. tritici</name>
    <dbReference type="NCBI Taxonomy" id="56615"/>
    <lineage>
        <taxon>Eukaryota</taxon>
        <taxon>Fungi</taxon>
        <taxon>Dikarya</taxon>
        <taxon>Basidiomycota</taxon>
        <taxon>Pucciniomycotina</taxon>
        <taxon>Pucciniomycetes</taxon>
        <taxon>Pucciniales</taxon>
        <taxon>Pucciniaceae</taxon>
        <taxon>Puccinia</taxon>
    </lineage>
</organism>
<feature type="compositionally biased region" description="Pro residues" evidence="1">
    <location>
        <begin position="50"/>
        <end position="59"/>
    </location>
</feature>
<sequence length="543" mass="61127">MSVLSISDFVVFAQFLTCGTHPETGLSATQSVSHPPPSSSSSTNMEHPFRPPVQPPPPSRSTETPMDFTYDKSSASSSCLSSNERPKSMIRPLVVIDQNGNHRVGVEGRNNLLSSQSHEQLRTIDNKTSTPWFASLRPSAEPPRKRLHCETESMDWETCPPEPKPKSFPSSNPTSTTTTKQLSLPTPPVYTAPSSSLTSPQKIGPASYGLQQRPGSVYRDDQEADSSVDIDQLVLQPAGPSYMYSNQSPAKHENRRRTRAQKQLRSKLGAFSLNSDNEEDSDVEVVSSQQRNLVVKQPKGSRKRLDRTKSDPVTTNNYLTINGWKGADGVQQQHQQQNPSRLSTDTPYILLVYLQLLFNSSLVFVGLYLAINLILIIRTDINHKVLVHTNRLRQEIDLCTKEYHSNRCYPVNQRTQFIEKHCIQWEECMARNPNLISRSKIGAETFAEVMNGFVDVISWKTMLFIFLSIGAGIYATNLAMNNYKSKWEPPNHHHHHRHHPHPKPSSSSSSWAPRLNQQTDDSHHHTENQALDPIAVFARNQKK</sequence>
<dbReference type="GO" id="GO:0006998">
    <property type="term" value="P:nuclear envelope organization"/>
    <property type="evidence" value="ECO:0007669"/>
    <property type="project" value="InterPro"/>
</dbReference>
<dbReference type="PANTHER" id="PTHR28136">
    <property type="entry name" value="NUCLEUS EXPORT PROTEIN BRR6"/>
    <property type="match status" value="1"/>
</dbReference>
<proteinExistence type="predicted"/>
<accession>A0A5B0Q6B3</accession>
<comment type="caution">
    <text evidence="4">The sequence shown here is derived from an EMBL/GenBank/DDBJ whole genome shotgun (WGS) entry which is preliminary data.</text>
</comment>
<evidence type="ECO:0000313" key="5">
    <source>
        <dbReference type="Proteomes" id="UP000324748"/>
    </source>
</evidence>
<evidence type="ECO:0000259" key="3">
    <source>
        <dbReference type="SMART" id="SM01042"/>
    </source>
</evidence>
<dbReference type="Pfam" id="PF10104">
    <property type="entry name" value="Brr6_like_C_C"/>
    <property type="match status" value="1"/>
</dbReference>
<dbReference type="AlphaFoldDB" id="A0A5B0Q6B3"/>
<dbReference type="Proteomes" id="UP000324748">
    <property type="component" value="Unassembled WGS sequence"/>
</dbReference>
<feature type="compositionally biased region" description="Basic residues" evidence="1">
    <location>
        <begin position="492"/>
        <end position="502"/>
    </location>
</feature>
<feature type="transmembrane region" description="Helical" evidence="2">
    <location>
        <begin position="350"/>
        <end position="377"/>
    </location>
</feature>
<dbReference type="GO" id="GO:0031965">
    <property type="term" value="C:nuclear membrane"/>
    <property type="evidence" value="ECO:0007669"/>
    <property type="project" value="InterPro"/>
</dbReference>
<keyword evidence="2" id="KW-0812">Transmembrane</keyword>
<feature type="compositionally biased region" description="Low complexity" evidence="1">
    <location>
        <begin position="167"/>
        <end position="184"/>
    </location>
</feature>
<feature type="compositionally biased region" description="Basic and acidic residues" evidence="1">
    <location>
        <begin position="142"/>
        <end position="151"/>
    </location>
</feature>
<feature type="compositionally biased region" description="Basic residues" evidence="1">
    <location>
        <begin position="253"/>
        <end position="265"/>
    </location>
</feature>
<dbReference type="GO" id="GO:0055088">
    <property type="term" value="P:lipid homeostasis"/>
    <property type="evidence" value="ECO:0007669"/>
    <property type="project" value="InterPro"/>
</dbReference>
<name>A0A5B0Q6B3_PUCGR</name>
<keyword evidence="2" id="KW-0472">Membrane</keyword>
<keyword evidence="5" id="KW-1185">Reference proteome</keyword>
<gene>
    <name evidence="4" type="ORF">PGT21_020457</name>
</gene>
<dbReference type="PANTHER" id="PTHR28136:SF1">
    <property type="entry name" value="NUCLEUS EXPORT PROTEIN BRL1"/>
    <property type="match status" value="1"/>
</dbReference>
<feature type="compositionally biased region" description="Low complexity" evidence="1">
    <location>
        <begin position="73"/>
        <end position="82"/>
    </location>
</feature>
<feature type="region of interest" description="Disordered" evidence="1">
    <location>
        <begin position="25"/>
        <end position="85"/>
    </location>
</feature>
<dbReference type="InterPro" id="IPR040202">
    <property type="entry name" value="Brl1/Brr6"/>
</dbReference>
<feature type="region of interest" description="Disordered" evidence="1">
    <location>
        <begin position="113"/>
        <end position="312"/>
    </location>
</feature>